<keyword evidence="8" id="KW-1185">Reference proteome</keyword>
<feature type="domain" description="O-antigen ligase-related" evidence="6">
    <location>
        <begin position="202"/>
        <end position="333"/>
    </location>
</feature>
<dbReference type="Pfam" id="PF04932">
    <property type="entry name" value="Wzy_C"/>
    <property type="match status" value="1"/>
</dbReference>
<evidence type="ECO:0000256" key="1">
    <source>
        <dbReference type="ARBA" id="ARBA00004141"/>
    </source>
</evidence>
<reference evidence="7 8" key="1">
    <citation type="submission" date="2017-05" db="EMBL/GenBank/DDBJ databases">
        <title>Vagococcus spp. assemblies.</title>
        <authorList>
            <person name="Gulvik C.A."/>
        </authorList>
    </citation>
    <scope>NUCLEOTIDE SEQUENCE [LARGE SCALE GENOMIC DNA]</scope>
    <source>
        <strain evidence="7 8">LMG 24798</strain>
    </source>
</reference>
<evidence type="ECO:0000256" key="3">
    <source>
        <dbReference type="ARBA" id="ARBA00022989"/>
    </source>
</evidence>
<feature type="transmembrane region" description="Helical" evidence="5">
    <location>
        <begin position="282"/>
        <end position="305"/>
    </location>
</feature>
<organism evidence="7 8">
    <name type="scientific">Vagococcus acidifermentans</name>
    <dbReference type="NCBI Taxonomy" id="564710"/>
    <lineage>
        <taxon>Bacteria</taxon>
        <taxon>Bacillati</taxon>
        <taxon>Bacillota</taxon>
        <taxon>Bacilli</taxon>
        <taxon>Lactobacillales</taxon>
        <taxon>Enterococcaceae</taxon>
        <taxon>Vagococcus</taxon>
    </lineage>
</organism>
<feature type="transmembrane region" description="Helical" evidence="5">
    <location>
        <begin position="36"/>
        <end position="55"/>
    </location>
</feature>
<feature type="transmembrane region" description="Helical" evidence="5">
    <location>
        <begin position="94"/>
        <end position="113"/>
    </location>
</feature>
<evidence type="ECO:0000313" key="8">
    <source>
        <dbReference type="Proteomes" id="UP000286773"/>
    </source>
</evidence>
<comment type="caution">
    <text evidence="7">The sequence shown here is derived from an EMBL/GenBank/DDBJ whole genome shotgun (WGS) entry which is preliminary data.</text>
</comment>
<dbReference type="GO" id="GO:0016020">
    <property type="term" value="C:membrane"/>
    <property type="evidence" value="ECO:0007669"/>
    <property type="project" value="UniProtKB-SubCell"/>
</dbReference>
<name>A0A430AZA2_9ENTE</name>
<proteinExistence type="predicted"/>
<evidence type="ECO:0000256" key="2">
    <source>
        <dbReference type="ARBA" id="ARBA00022692"/>
    </source>
</evidence>
<dbReference type="PANTHER" id="PTHR37422">
    <property type="entry name" value="TEICHURONIC ACID BIOSYNTHESIS PROTEIN TUAE"/>
    <property type="match status" value="1"/>
</dbReference>
<feature type="transmembrane region" description="Helical" evidence="5">
    <location>
        <begin position="125"/>
        <end position="144"/>
    </location>
</feature>
<sequence length="412" mass="46881">MFIDKNELNYIRALFFSIVMMLLPFTIVNLTGKKALLLPLLATSFIILVVVVLHASFRLNHDIRLEYIMMSLIYLYILSLTVISNIFMEINIELFDLINVFAKAITLFLFFSLPKNINLKKETLFKFYQYMIILGIVACIYNMIVNFNSILHFFSINSSYELSLKSFFSNRNQFGSFLFIELTLIEAYKNKSKNVNIFLYFCSALFLVNLVLTMSRGAILATAVFFIYVFLNQRGKLLLKVLSLALFIYGTTMVLMSNNSLFMFIRNMIIRPESGTTGRSGIWLIGLLVLAENNFIVGLGLNTALRIAKTKGLLLEQFHSFYIELLLNGGILELLFTAVVIISVIKYLAVNNAAKVDKNIIYARLLGFLSLGVFESVSLFSIGYVDVFFSIFIITLPILISNSGKSEKSEFN</sequence>
<evidence type="ECO:0000256" key="4">
    <source>
        <dbReference type="ARBA" id="ARBA00023136"/>
    </source>
</evidence>
<dbReference type="PANTHER" id="PTHR37422:SF13">
    <property type="entry name" value="LIPOPOLYSACCHARIDE BIOSYNTHESIS PROTEIN PA4999-RELATED"/>
    <property type="match status" value="1"/>
</dbReference>
<dbReference type="Proteomes" id="UP000286773">
    <property type="component" value="Unassembled WGS sequence"/>
</dbReference>
<dbReference type="RefSeq" id="WP_126812678.1">
    <property type="nucleotide sequence ID" value="NZ_NGKC01000003.1"/>
</dbReference>
<keyword evidence="2 5" id="KW-0812">Transmembrane</keyword>
<dbReference type="EMBL" id="NGKC01000003">
    <property type="protein sequence ID" value="RSU13375.1"/>
    <property type="molecule type" value="Genomic_DNA"/>
</dbReference>
<keyword evidence="3 5" id="KW-1133">Transmembrane helix</keyword>
<evidence type="ECO:0000259" key="6">
    <source>
        <dbReference type="Pfam" id="PF04932"/>
    </source>
</evidence>
<protein>
    <recommendedName>
        <fullName evidence="6">O-antigen ligase-related domain-containing protein</fullName>
    </recommendedName>
</protein>
<feature type="transmembrane region" description="Helical" evidence="5">
    <location>
        <begin position="361"/>
        <end position="381"/>
    </location>
</feature>
<evidence type="ECO:0000256" key="5">
    <source>
        <dbReference type="SAM" id="Phobius"/>
    </source>
</evidence>
<dbReference type="InterPro" id="IPR051533">
    <property type="entry name" value="WaaL-like"/>
</dbReference>
<feature type="transmembrane region" description="Helical" evidence="5">
    <location>
        <begin position="387"/>
        <end position="404"/>
    </location>
</feature>
<feature type="transmembrane region" description="Helical" evidence="5">
    <location>
        <begin position="237"/>
        <end position="261"/>
    </location>
</feature>
<feature type="transmembrane region" description="Helical" evidence="5">
    <location>
        <begin position="198"/>
        <end position="231"/>
    </location>
</feature>
<dbReference type="InterPro" id="IPR007016">
    <property type="entry name" value="O-antigen_ligase-rel_domated"/>
</dbReference>
<evidence type="ECO:0000313" key="7">
    <source>
        <dbReference type="EMBL" id="RSU13375.1"/>
    </source>
</evidence>
<accession>A0A430AZA2</accession>
<comment type="subcellular location">
    <subcellularLocation>
        <location evidence="1">Membrane</location>
        <topology evidence="1">Multi-pass membrane protein</topology>
    </subcellularLocation>
</comment>
<dbReference type="OrthoDB" id="3010247at2"/>
<feature type="transmembrane region" description="Helical" evidence="5">
    <location>
        <begin position="67"/>
        <end position="88"/>
    </location>
</feature>
<keyword evidence="4 5" id="KW-0472">Membrane</keyword>
<feature type="transmembrane region" description="Helical" evidence="5">
    <location>
        <begin position="325"/>
        <end position="349"/>
    </location>
</feature>
<gene>
    <name evidence="7" type="ORF">CBF27_04135</name>
</gene>
<feature type="transmembrane region" description="Helical" evidence="5">
    <location>
        <begin position="12"/>
        <end position="30"/>
    </location>
</feature>
<dbReference type="AlphaFoldDB" id="A0A430AZA2"/>